<evidence type="ECO:0000256" key="1">
    <source>
        <dbReference type="SAM" id="MobiDB-lite"/>
    </source>
</evidence>
<accession>A0A1E3PU42</accession>
<feature type="compositionally biased region" description="Polar residues" evidence="1">
    <location>
        <begin position="1"/>
        <end position="10"/>
    </location>
</feature>
<dbReference type="Proteomes" id="UP000095009">
    <property type="component" value="Unassembled WGS sequence"/>
</dbReference>
<sequence>MPSSNNNENHMTPAAFIPNSTPINIPAPGPIEPPKRRGSLLDSLFSFGKSPTMGSVPSCNSGPLTSPPASSGTKKAIVGSSITADEALNLSRSLNGRKPSSVGSHLAGDSAAALHASPLTATSTAAAVLAHYPKSPTNNSLPLSQLSAQLNNNSTSNNNNNHDPALAGNANQNQNLSSVPKSSTLAIPTTADATPVPDQATSSRRNSFKAGRRQSTTGKSLQAVGLVAAFGGGVGDY</sequence>
<evidence type="ECO:0000313" key="3">
    <source>
        <dbReference type="Proteomes" id="UP000095009"/>
    </source>
</evidence>
<dbReference type="EMBL" id="KV454406">
    <property type="protein sequence ID" value="ODQ68367.1"/>
    <property type="molecule type" value="Genomic_DNA"/>
</dbReference>
<organism evidence="2 3">
    <name type="scientific">Nadsonia fulvescens var. elongata DSM 6958</name>
    <dbReference type="NCBI Taxonomy" id="857566"/>
    <lineage>
        <taxon>Eukaryota</taxon>
        <taxon>Fungi</taxon>
        <taxon>Dikarya</taxon>
        <taxon>Ascomycota</taxon>
        <taxon>Saccharomycotina</taxon>
        <taxon>Dipodascomycetes</taxon>
        <taxon>Dipodascales</taxon>
        <taxon>Dipodascales incertae sedis</taxon>
        <taxon>Nadsonia</taxon>
    </lineage>
</organism>
<dbReference type="AlphaFoldDB" id="A0A1E3PU42"/>
<feature type="region of interest" description="Disordered" evidence="1">
    <location>
        <begin position="1"/>
        <end position="77"/>
    </location>
</feature>
<keyword evidence="3" id="KW-1185">Reference proteome</keyword>
<gene>
    <name evidence="2" type="ORF">NADFUDRAFT_81351</name>
</gene>
<feature type="region of interest" description="Disordered" evidence="1">
    <location>
        <begin position="149"/>
        <end position="219"/>
    </location>
</feature>
<feature type="compositionally biased region" description="Polar residues" evidence="1">
    <location>
        <begin position="52"/>
        <end position="73"/>
    </location>
</feature>
<proteinExistence type="predicted"/>
<feature type="compositionally biased region" description="Polar residues" evidence="1">
    <location>
        <begin position="177"/>
        <end position="187"/>
    </location>
</feature>
<feature type="compositionally biased region" description="Low complexity" evidence="1">
    <location>
        <begin position="149"/>
        <end position="176"/>
    </location>
</feature>
<reference evidence="2 3" key="1">
    <citation type="journal article" date="2016" name="Proc. Natl. Acad. Sci. U.S.A.">
        <title>Comparative genomics of biotechnologically important yeasts.</title>
        <authorList>
            <person name="Riley R."/>
            <person name="Haridas S."/>
            <person name="Wolfe K.H."/>
            <person name="Lopes M.R."/>
            <person name="Hittinger C.T."/>
            <person name="Goeker M."/>
            <person name="Salamov A.A."/>
            <person name="Wisecaver J.H."/>
            <person name="Long T.M."/>
            <person name="Calvey C.H."/>
            <person name="Aerts A.L."/>
            <person name="Barry K.W."/>
            <person name="Choi C."/>
            <person name="Clum A."/>
            <person name="Coughlan A.Y."/>
            <person name="Deshpande S."/>
            <person name="Douglass A.P."/>
            <person name="Hanson S.J."/>
            <person name="Klenk H.-P."/>
            <person name="LaButti K.M."/>
            <person name="Lapidus A."/>
            <person name="Lindquist E.A."/>
            <person name="Lipzen A.M."/>
            <person name="Meier-Kolthoff J.P."/>
            <person name="Ohm R.A."/>
            <person name="Otillar R.P."/>
            <person name="Pangilinan J.L."/>
            <person name="Peng Y."/>
            <person name="Rokas A."/>
            <person name="Rosa C.A."/>
            <person name="Scheuner C."/>
            <person name="Sibirny A.A."/>
            <person name="Slot J.C."/>
            <person name="Stielow J.B."/>
            <person name="Sun H."/>
            <person name="Kurtzman C.P."/>
            <person name="Blackwell M."/>
            <person name="Grigoriev I.V."/>
            <person name="Jeffries T.W."/>
        </authorList>
    </citation>
    <scope>NUCLEOTIDE SEQUENCE [LARGE SCALE GENOMIC DNA]</scope>
    <source>
        <strain evidence="2 3">DSM 6958</strain>
    </source>
</reference>
<protein>
    <submittedName>
        <fullName evidence="2">Uncharacterized protein</fullName>
    </submittedName>
</protein>
<name>A0A1E3PU42_9ASCO</name>
<evidence type="ECO:0000313" key="2">
    <source>
        <dbReference type="EMBL" id="ODQ68367.1"/>
    </source>
</evidence>